<proteinExistence type="predicted"/>
<organism evidence="2 3">
    <name type="scientific">Winogradskyella endarachnes</name>
    <dbReference type="NCBI Taxonomy" id="2681965"/>
    <lineage>
        <taxon>Bacteria</taxon>
        <taxon>Pseudomonadati</taxon>
        <taxon>Bacteroidota</taxon>
        <taxon>Flavobacteriia</taxon>
        <taxon>Flavobacteriales</taxon>
        <taxon>Flavobacteriaceae</taxon>
        <taxon>Winogradskyella</taxon>
    </lineage>
</organism>
<gene>
    <name evidence="2" type="ORF">GN138_05715</name>
</gene>
<keyword evidence="1" id="KW-0175">Coiled coil</keyword>
<dbReference type="EMBL" id="WOWS01000002">
    <property type="protein sequence ID" value="MUU77933.1"/>
    <property type="molecule type" value="Genomic_DNA"/>
</dbReference>
<evidence type="ECO:0000313" key="2">
    <source>
        <dbReference type="EMBL" id="MUU77933.1"/>
    </source>
</evidence>
<sequence>MFLFPILSFTQTNSEIAEVYINRSEALFIDTELDKSLEIFNKALKYMDSIPNSRVAKLGTYLYYEHKQFFEARSYARWYFDLETDKSKEEYQSMLEMFVNIQEEIDKHIEEQKALEIQRLKEEREARRLDSLNNLWLEKSKAYMVDIDSIYKFNKYNLAIYAKDGKLGLMDDNGIVIEKPQDFNHFITYDGYFLMLDKPKNPTKIYAYNCAEKTGFLLPNVSVFNSNSSHYGQVMQPRANGILVTYPNNSGKAYIYNLKKQSFVKQNELKDLLKELKKNDIIEKYKDEQIRINKMWLILGQNIGADIYELYDDNNKRYGYLNTSNGKIYDVQYYNYLGGFCDGNFELIEGDKRFWLDADGVKRKTNNNENGKYSGTSRFVKQADGYYNILQNREGKDYLILGENALLNQKLFISETKN</sequence>
<evidence type="ECO:0000256" key="1">
    <source>
        <dbReference type="SAM" id="Coils"/>
    </source>
</evidence>
<keyword evidence="3" id="KW-1185">Reference proteome</keyword>
<dbReference type="Proteomes" id="UP000478208">
    <property type="component" value="Unassembled WGS sequence"/>
</dbReference>
<accession>A0A6L6U6T0</accession>
<reference evidence="2 3" key="1">
    <citation type="submission" date="2019-12" db="EMBL/GenBank/DDBJ databases">
        <authorList>
            <person name="Li J."/>
        </authorList>
    </citation>
    <scope>NUCLEOTIDE SEQUENCE [LARGE SCALE GENOMIC DNA]</scope>
    <source>
        <strain evidence="2 3">HL2-2</strain>
    </source>
</reference>
<dbReference type="AlphaFoldDB" id="A0A6L6U6T0"/>
<feature type="coiled-coil region" evidence="1">
    <location>
        <begin position="98"/>
        <end position="125"/>
    </location>
</feature>
<name>A0A6L6U6T0_9FLAO</name>
<evidence type="ECO:0000313" key="3">
    <source>
        <dbReference type="Proteomes" id="UP000478208"/>
    </source>
</evidence>
<evidence type="ECO:0008006" key="4">
    <source>
        <dbReference type="Google" id="ProtNLM"/>
    </source>
</evidence>
<protein>
    <recommendedName>
        <fullName evidence="4">WG repeat-containing protein</fullName>
    </recommendedName>
</protein>
<comment type="caution">
    <text evidence="2">The sequence shown here is derived from an EMBL/GenBank/DDBJ whole genome shotgun (WGS) entry which is preliminary data.</text>
</comment>